<evidence type="ECO:0000313" key="6">
    <source>
        <dbReference type="Proteomes" id="UP000823637"/>
    </source>
</evidence>
<dbReference type="AlphaFoldDB" id="A0A9D9EFR0"/>
<keyword evidence="4" id="KW-0671">Queuosine biosynthesis</keyword>
<dbReference type="EMBL" id="JADIMR010000054">
    <property type="protein sequence ID" value="MBO8446854.1"/>
    <property type="molecule type" value="Genomic_DNA"/>
</dbReference>
<dbReference type="Proteomes" id="UP000823637">
    <property type="component" value="Unassembled WGS sequence"/>
</dbReference>
<evidence type="ECO:0000256" key="1">
    <source>
        <dbReference type="ARBA" id="ARBA00022490"/>
    </source>
</evidence>
<accession>A0A9D9EFR0</accession>
<reference evidence="5" key="1">
    <citation type="submission" date="2020-10" db="EMBL/GenBank/DDBJ databases">
        <authorList>
            <person name="Gilroy R."/>
        </authorList>
    </citation>
    <scope>NUCLEOTIDE SEQUENCE</scope>
    <source>
        <strain evidence="5">D3-1215</strain>
    </source>
</reference>
<gene>
    <name evidence="5" type="ORF">IAC32_03805</name>
</gene>
<proteinExistence type="predicted"/>
<reference evidence="5" key="2">
    <citation type="journal article" date="2021" name="PeerJ">
        <title>Extensive microbial diversity within the chicken gut microbiome revealed by metagenomics and culture.</title>
        <authorList>
            <person name="Gilroy R."/>
            <person name="Ravi A."/>
            <person name="Getino M."/>
            <person name="Pursley I."/>
            <person name="Horton D.L."/>
            <person name="Alikhan N.F."/>
            <person name="Baker D."/>
            <person name="Gharbi K."/>
            <person name="Hall N."/>
            <person name="Watson M."/>
            <person name="Adriaenssens E.M."/>
            <person name="Foster-Nyarko E."/>
            <person name="Jarju S."/>
            <person name="Secka A."/>
            <person name="Antonio M."/>
            <person name="Oren A."/>
            <person name="Chaudhuri R.R."/>
            <person name="La Ragione R."/>
            <person name="Hildebrand F."/>
            <person name="Pallen M.J."/>
        </authorList>
    </citation>
    <scope>NUCLEOTIDE SEQUENCE</scope>
    <source>
        <strain evidence="5">D3-1215</strain>
    </source>
</reference>
<dbReference type="Gene3D" id="3.40.1780.10">
    <property type="entry name" value="QueA-like"/>
    <property type="match status" value="1"/>
</dbReference>
<dbReference type="GO" id="GO:0051075">
    <property type="term" value="F:S-adenosylmethionine:tRNA ribosyltransferase-isomerase activity"/>
    <property type="evidence" value="ECO:0007669"/>
    <property type="project" value="TreeGrafter"/>
</dbReference>
<dbReference type="PANTHER" id="PTHR30307">
    <property type="entry name" value="S-ADENOSYLMETHIONINE:TRNA RIBOSYLTRANSFERASE-ISOMERASE"/>
    <property type="match status" value="1"/>
</dbReference>
<dbReference type="GO" id="GO:0008616">
    <property type="term" value="P:tRNA queuosine(34) biosynthetic process"/>
    <property type="evidence" value="ECO:0007669"/>
    <property type="project" value="UniProtKB-KW"/>
</dbReference>
<organism evidence="5 6">
    <name type="scientific">Candidatus Enterocola intestinipullorum</name>
    <dbReference type="NCBI Taxonomy" id="2840783"/>
    <lineage>
        <taxon>Bacteria</taxon>
        <taxon>Pseudomonadati</taxon>
        <taxon>Bacteroidota</taxon>
        <taxon>Bacteroidia</taxon>
        <taxon>Bacteroidales</taxon>
        <taxon>Candidatus Enterocola</taxon>
    </lineage>
</organism>
<dbReference type="Pfam" id="PF02547">
    <property type="entry name" value="Queuosine_synth"/>
    <property type="match status" value="1"/>
</dbReference>
<evidence type="ECO:0000313" key="5">
    <source>
        <dbReference type="EMBL" id="MBO8446854.1"/>
    </source>
</evidence>
<comment type="caution">
    <text evidence="5">The sequence shown here is derived from an EMBL/GenBank/DDBJ whole genome shotgun (WGS) entry which is preliminary data.</text>
</comment>
<name>A0A9D9EFR0_9BACT</name>
<keyword evidence="3" id="KW-0949">S-adenosyl-L-methionine</keyword>
<evidence type="ECO:0000256" key="4">
    <source>
        <dbReference type="ARBA" id="ARBA00022785"/>
    </source>
</evidence>
<feature type="non-terminal residue" evidence="5">
    <location>
        <position position="40"/>
    </location>
</feature>
<sequence>MKLSQFDFKLPEELIAQQPVEFRDEARLLVLHKDTGEIEH</sequence>
<dbReference type="InterPro" id="IPR042118">
    <property type="entry name" value="QueA_dom1"/>
</dbReference>
<protein>
    <submittedName>
        <fullName evidence="5">S-adenosylmethionine:tRNA ribosyltransferase-isomerase</fullName>
    </submittedName>
</protein>
<evidence type="ECO:0000256" key="2">
    <source>
        <dbReference type="ARBA" id="ARBA00022679"/>
    </source>
</evidence>
<keyword evidence="1" id="KW-0963">Cytoplasm</keyword>
<keyword evidence="2" id="KW-0808">Transferase</keyword>
<evidence type="ECO:0000256" key="3">
    <source>
        <dbReference type="ARBA" id="ARBA00022691"/>
    </source>
</evidence>
<dbReference type="InterPro" id="IPR003699">
    <property type="entry name" value="QueA"/>
</dbReference>
<dbReference type="SUPFAM" id="SSF111337">
    <property type="entry name" value="QueA-like"/>
    <property type="match status" value="1"/>
</dbReference>
<dbReference type="PANTHER" id="PTHR30307:SF0">
    <property type="entry name" value="S-ADENOSYLMETHIONINE:TRNA RIBOSYLTRANSFERASE-ISOMERASE"/>
    <property type="match status" value="1"/>
</dbReference>
<dbReference type="InterPro" id="IPR036100">
    <property type="entry name" value="QueA_sf"/>
</dbReference>